<name>A0A8R1HXS1_CAEJA</name>
<keyword evidence="4" id="KW-1185">Reference proteome</keyword>
<dbReference type="GO" id="GO:0061733">
    <property type="term" value="F:protein-lysine-acetyltransferase activity"/>
    <property type="evidence" value="ECO:0007669"/>
    <property type="project" value="TreeGrafter"/>
</dbReference>
<dbReference type="GO" id="GO:0005634">
    <property type="term" value="C:nucleus"/>
    <property type="evidence" value="ECO:0007669"/>
    <property type="project" value="TreeGrafter"/>
</dbReference>
<dbReference type="GO" id="GO:0007064">
    <property type="term" value="P:mitotic sister chromatid cohesion"/>
    <property type="evidence" value="ECO:0007669"/>
    <property type="project" value="TreeGrafter"/>
</dbReference>
<evidence type="ECO:0000259" key="2">
    <source>
        <dbReference type="Pfam" id="PF13878"/>
    </source>
</evidence>
<evidence type="ECO:0000313" key="3">
    <source>
        <dbReference type="EnsemblMetazoa" id="CJA09833.1"/>
    </source>
</evidence>
<dbReference type="AlphaFoldDB" id="A0A8R1HXS1"/>
<sequence>MKLPDTPARSTEKRKISDFFTKKAEKRPKEQQNTIADVQSLKCPRKKILTDETNGIIVGISESEDAEVKRRSGRIKIKKLGKSQMILDCGQNVFGAITCPKCNMIYSADAAEDVKAHQKFHRDTFRMEIPKSFINLFEFESKMFLEKDQGKYKVFYLNPKFADDAFRRLINKHFEIINRDLGYTPSEDDDLWDTEKRRIFLCMMTVDKKMYIGGIAVVEKVWKAWTDLTRTVRIALRSRLVGDPDKTEEEAPPIASMRHEFCFCGFVRVDVKNWEN</sequence>
<protein>
    <submittedName>
        <fullName evidence="3">Zf-C2H2_3 domain-containing protein</fullName>
    </submittedName>
</protein>
<reference evidence="3" key="2">
    <citation type="submission" date="2022-06" db="UniProtKB">
        <authorList>
            <consortium name="EnsemblMetazoa"/>
        </authorList>
    </citation>
    <scope>IDENTIFICATION</scope>
    <source>
        <strain evidence="3">DF5081</strain>
    </source>
</reference>
<evidence type="ECO:0000313" key="4">
    <source>
        <dbReference type="Proteomes" id="UP000005237"/>
    </source>
</evidence>
<dbReference type="EnsemblMetazoa" id="CJA09833.1">
    <property type="protein sequence ID" value="CJA09833.1"/>
    <property type="gene ID" value="WBGene00129037"/>
</dbReference>
<feature type="region of interest" description="Disordered" evidence="1">
    <location>
        <begin position="1"/>
        <end position="35"/>
    </location>
</feature>
<accession>A0A8R1HXS1</accession>
<evidence type="ECO:0000256" key="1">
    <source>
        <dbReference type="SAM" id="MobiDB-lite"/>
    </source>
</evidence>
<reference evidence="4" key="1">
    <citation type="submission" date="2010-08" db="EMBL/GenBank/DDBJ databases">
        <authorList>
            <consortium name="Caenorhabditis japonica Sequencing Consortium"/>
            <person name="Wilson R.K."/>
        </authorList>
    </citation>
    <scope>NUCLEOTIDE SEQUENCE [LARGE SCALE GENOMIC DNA]</scope>
    <source>
        <strain evidence="4">DF5081</strain>
    </source>
</reference>
<dbReference type="Proteomes" id="UP000005237">
    <property type="component" value="Unassembled WGS sequence"/>
</dbReference>
<organism evidence="3 4">
    <name type="scientific">Caenorhabditis japonica</name>
    <dbReference type="NCBI Taxonomy" id="281687"/>
    <lineage>
        <taxon>Eukaryota</taxon>
        <taxon>Metazoa</taxon>
        <taxon>Ecdysozoa</taxon>
        <taxon>Nematoda</taxon>
        <taxon>Chromadorea</taxon>
        <taxon>Rhabditida</taxon>
        <taxon>Rhabditina</taxon>
        <taxon>Rhabditomorpha</taxon>
        <taxon>Rhabditoidea</taxon>
        <taxon>Rhabditidae</taxon>
        <taxon>Peloderinae</taxon>
        <taxon>Caenorhabditis</taxon>
    </lineage>
</organism>
<dbReference type="PANTHER" id="PTHR45884">
    <property type="entry name" value="N-ACETYLTRANSFERASE ECO"/>
    <property type="match status" value="1"/>
</dbReference>
<dbReference type="Pfam" id="PF13878">
    <property type="entry name" value="zf-C2H2_3"/>
    <property type="match status" value="1"/>
</dbReference>
<dbReference type="GO" id="GO:0000785">
    <property type="term" value="C:chromatin"/>
    <property type="evidence" value="ECO:0007669"/>
    <property type="project" value="TreeGrafter"/>
</dbReference>
<feature type="compositionally biased region" description="Basic and acidic residues" evidence="1">
    <location>
        <begin position="10"/>
        <end position="30"/>
    </location>
</feature>
<feature type="domain" description="N-acetyltransferase ESCO zinc-finger" evidence="2">
    <location>
        <begin position="84"/>
        <end position="122"/>
    </location>
</feature>
<proteinExistence type="predicted"/>
<dbReference type="PANTHER" id="PTHR45884:SF2">
    <property type="entry name" value="N-ACETYLTRANSFERASE ECO"/>
    <property type="match status" value="1"/>
</dbReference>
<dbReference type="InterPro" id="IPR028005">
    <property type="entry name" value="AcTrfase_ESCO_Znf_dom"/>
</dbReference>